<sequence>MSTNKELQALRERLLSHVPILQQVQADLSVYLECLQDRHDQLGIRVSRLERQVDAITNPETPKNRRLLSNWETLSDAHSESEGVLDDLENLVLEPLREVQETLHRRVS</sequence>
<organism evidence="1 2">
    <name type="scientific">Deinococcus seoulensis</name>
    <dbReference type="NCBI Taxonomy" id="1837379"/>
    <lineage>
        <taxon>Bacteria</taxon>
        <taxon>Thermotogati</taxon>
        <taxon>Deinococcota</taxon>
        <taxon>Deinococci</taxon>
        <taxon>Deinococcales</taxon>
        <taxon>Deinococcaceae</taxon>
        <taxon>Deinococcus</taxon>
    </lineage>
</organism>
<protein>
    <submittedName>
        <fullName evidence="1">Uncharacterized protein</fullName>
    </submittedName>
</protein>
<evidence type="ECO:0000313" key="1">
    <source>
        <dbReference type="EMBL" id="GGR70528.1"/>
    </source>
</evidence>
<proteinExistence type="predicted"/>
<reference evidence="2" key="1">
    <citation type="journal article" date="2019" name="Int. J. Syst. Evol. Microbiol.">
        <title>The Global Catalogue of Microorganisms (GCM) 10K type strain sequencing project: providing services to taxonomists for standard genome sequencing and annotation.</title>
        <authorList>
            <consortium name="The Broad Institute Genomics Platform"/>
            <consortium name="The Broad Institute Genome Sequencing Center for Infectious Disease"/>
            <person name="Wu L."/>
            <person name="Ma J."/>
        </authorList>
    </citation>
    <scope>NUCLEOTIDE SEQUENCE [LARGE SCALE GENOMIC DNA]</scope>
    <source>
        <strain evidence="2">JCM 31404</strain>
    </source>
</reference>
<evidence type="ECO:0000313" key="2">
    <source>
        <dbReference type="Proteomes" id="UP000634308"/>
    </source>
</evidence>
<gene>
    <name evidence="1" type="ORF">GCM10008959_35320</name>
</gene>
<accession>A0ABQ2RYU7</accession>
<dbReference type="EMBL" id="BMQM01000033">
    <property type="protein sequence ID" value="GGR70528.1"/>
    <property type="molecule type" value="Genomic_DNA"/>
</dbReference>
<dbReference type="RefSeq" id="WP_189066316.1">
    <property type="nucleotide sequence ID" value="NZ_BMQM01000033.1"/>
</dbReference>
<name>A0ABQ2RYU7_9DEIO</name>
<keyword evidence="2" id="KW-1185">Reference proteome</keyword>
<comment type="caution">
    <text evidence="1">The sequence shown here is derived from an EMBL/GenBank/DDBJ whole genome shotgun (WGS) entry which is preliminary data.</text>
</comment>
<dbReference type="Proteomes" id="UP000634308">
    <property type="component" value="Unassembled WGS sequence"/>
</dbReference>